<feature type="transmembrane region" description="Helical" evidence="1">
    <location>
        <begin position="64"/>
        <end position="81"/>
    </location>
</feature>
<protein>
    <submittedName>
        <fullName evidence="2">(rape) hypothetical protein</fullName>
    </submittedName>
</protein>
<organism evidence="2">
    <name type="scientific">Brassica napus</name>
    <name type="common">Rape</name>
    <dbReference type="NCBI Taxonomy" id="3708"/>
    <lineage>
        <taxon>Eukaryota</taxon>
        <taxon>Viridiplantae</taxon>
        <taxon>Streptophyta</taxon>
        <taxon>Embryophyta</taxon>
        <taxon>Tracheophyta</taxon>
        <taxon>Spermatophyta</taxon>
        <taxon>Magnoliopsida</taxon>
        <taxon>eudicotyledons</taxon>
        <taxon>Gunneridae</taxon>
        <taxon>Pentapetalae</taxon>
        <taxon>rosids</taxon>
        <taxon>malvids</taxon>
        <taxon>Brassicales</taxon>
        <taxon>Brassicaceae</taxon>
        <taxon>Brassiceae</taxon>
        <taxon>Brassica</taxon>
    </lineage>
</organism>
<reference evidence="2" key="1">
    <citation type="submission" date="2021-01" db="EMBL/GenBank/DDBJ databases">
        <authorList>
            <consortium name="Genoscope - CEA"/>
            <person name="William W."/>
        </authorList>
    </citation>
    <scope>NUCLEOTIDE SEQUENCE</scope>
</reference>
<dbReference type="AlphaFoldDB" id="A0A816J053"/>
<evidence type="ECO:0000256" key="1">
    <source>
        <dbReference type="SAM" id="Phobius"/>
    </source>
</evidence>
<name>A0A816J053_BRANA</name>
<accession>A0A816J053</accession>
<keyword evidence="1" id="KW-0472">Membrane</keyword>
<dbReference type="EMBL" id="HG994373">
    <property type="protein sequence ID" value="CAF1746301.1"/>
    <property type="molecule type" value="Genomic_DNA"/>
</dbReference>
<keyword evidence="1" id="KW-1133">Transmembrane helix</keyword>
<dbReference type="Proteomes" id="UP001295469">
    <property type="component" value="Chromosome C09"/>
</dbReference>
<keyword evidence="1" id="KW-0812">Transmembrane</keyword>
<proteinExistence type="predicted"/>
<gene>
    <name evidence="2" type="ORF">DARMORV10_C09P36370.1</name>
</gene>
<evidence type="ECO:0000313" key="2">
    <source>
        <dbReference type="EMBL" id="CAF1746301.1"/>
    </source>
</evidence>
<sequence>MLSFEHWPRPLIACNQSPRNAFTGRDPLDTRTRPAILCGRENGFVVAWLRLASSREASPRQARFVLFFFVLAVTGISQALTTP</sequence>